<proteinExistence type="predicted"/>
<gene>
    <name evidence="3" type="ORF">HDK90DRAFT_247325</name>
</gene>
<feature type="region of interest" description="Disordered" evidence="1">
    <location>
        <begin position="221"/>
        <end position="241"/>
    </location>
</feature>
<evidence type="ECO:0000256" key="1">
    <source>
        <dbReference type="SAM" id="MobiDB-lite"/>
    </source>
</evidence>
<evidence type="ECO:0000313" key="4">
    <source>
        <dbReference type="Proteomes" id="UP001492380"/>
    </source>
</evidence>
<name>A0ABR1YPU6_9PEZI</name>
<feature type="signal peptide" evidence="2">
    <location>
        <begin position="1"/>
        <end position="23"/>
    </location>
</feature>
<keyword evidence="2" id="KW-0732">Signal</keyword>
<accession>A0ABR1YPU6</accession>
<evidence type="ECO:0000313" key="3">
    <source>
        <dbReference type="EMBL" id="KAK8235476.1"/>
    </source>
</evidence>
<organism evidence="3 4">
    <name type="scientific">Phyllosticta capitalensis</name>
    <dbReference type="NCBI Taxonomy" id="121624"/>
    <lineage>
        <taxon>Eukaryota</taxon>
        <taxon>Fungi</taxon>
        <taxon>Dikarya</taxon>
        <taxon>Ascomycota</taxon>
        <taxon>Pezizomycotina</taxon>
        <taxon>Dothideomycetes</taxon>
        <taxon>Dothideomycetes incertae sedis</taxon>
        <taxon>Botryosphaeriales</taxon>
        <taxon>Phyllostictaceae</taxon>
        <taxon>Phyllosticta</taxon>
    </lineage>
</organism>
<sequence length="284" mass="31302">MNRGGRVIWRMMLLYSFHSRFLSVPPEAWCSFGSRGHILRPQHLILPADDAGADKHIHVPAYLPNIPHTHRAVCTCQNTMRRRCDHVLSLPSVRHAHRTSSSPPPPLALALVSRQGSKQATETEMANDCPDAVPRERDSCPSTTGLHLATCPAGRSASRRWQLRIPVLSTLVSTCSHGMPEAKQAAYLHAYSCDTRQSIGIGTYVHTGCVSVGVAVNGPRSVSRRREQGGDRAGCRTTNNPTQPSCDATRAPIRWFGACLSVHSFVGFVTTWFWRRTKECTDTG</sequence>
<reference evidence="3 4" key="1">
    <citation type="submission" date="2024-04" db="EMBL/GenBank/DDBJ databases">
        <title>Phyllosticta paracitricarpa is synonymous to the EU quarantine fungus P. citricarpa based on phylogenomic analyses.</title>
        <authorList>
            <consortium name="Lawrence Berkeley National Laboratory"/>
            <person name="Van Ingen-Buijs V.A."/>
            <person name="Van Westerhoven A.C."/>
            <person name="Haridas S."/>
            <person name="Skiadas P."/>
            <person name="Martin F."/>
            <person name="Groenewald J.Z."/>
            <person name="Crous P.W."/>
            <person name="Seidl M.F."/>
        </authorList>
    </citation>
    <scope>NUCLEOTIDE SEQUENCE [LARGE SCALE GENOMIC DNA]</scope>
    <source>
        <strain evidence="3 4">CBS 123374</strain>
    </source>
</reference>
<dbReference type="EMBL" id="JBBWRZ010000005">
    <property type="protein sequence ID" value="KAK8235476.1"/>
    <property type="molecule type" value="Genomic_DNA"/>
</dbReference>
<keyword evidence="4" id="KW-1185">Reference proteome</keyword>
<feature type="chain" id="PRO_5046184531" description="Secreted protein" evidence="2">
    <location>
        <begin position="24"/>
        <end position="284"/>
    </location>
</feature>
<evidence type="ECO:0008006" key="5">
    <source>
        <dbReference type="Google" id="ProtNLM"/>
    </source>
</evidence>
<evidence type="ECO:0000256" key="2">
    <source>
        <dbReference type="SAM" id="SignalP"/>
    </source>
</evidence>
<dbReference type="Proteomes" id="UP001492380">
    <property type="component" value="Unassembled WGS sequence"/>
</dbReference>
<protein>
    <recommendedName>
        <fullName evidence="5">Secreted protein</fullName>
    </recommendedName>
</protein>
<feature type="compositionally biased region" description="Basic and acidic residues" evidence="1">
    <location>
        <begin position="224"/>
        <end position="234"/>
    </location>
</feature>
<comment type="caution">
    <text evidence="3">The sequence shown here is derived from an EMBL/GenBank/DDBJ whole genome shotgun (WGS) entry which is preliminary data.</text>
</comment>